<dbReference type="GO" id="GO:0016791">
    <property type="term" value="F:phosphatase activity"/>
    <property type="evidence" value="ECO:0007669"/>
    <property type="project" value="TreeGrafter"/>
</dbReference>
<accession>U5T741</accession>
<gene>
    <name evidence="3" type="ORF">SPICUR_05385</name>
</gene>
<evidence type="ECO:0000313" key="4">
    <source>
        <dbReference type="Proteomes" id="UP000017640"/>
    </source>
</evidence>
<dbReference type="KEGG" id="spiu:SPICUR_05385"/>
<dbReference type="Proteomes" id="UP000017640">
    <property type="component" value="Chromosome"/>
</dbReference>
<dbReference type="STRING" id="1335757.SPICUR_05385"/>
<feature type="binding site" evidence="2">
    <location>
        <position position="65"/>
    </location>
    <ligand>
        <name>substrate</name>
    </ligand>
</feature>
<dbReference type="SUPFAM" id="SSF53254">
    <property type="entry name" value="Phosphoglycerate mutase-like"/>
    <property type="match status" value="1"/>
</dbReference>
<dbReference type="PANTHER" id="PTHR48100:SF1">
    <property type="entry name" value="HISTIDINE PHOSPHATASE FAMILY PROTEIN-RELATED"/>
    <property type="match status" value="1"/>
</dbReference>
<keyword evidence="4" id="KW-1185">Reference proteome</keyword>
<dbReference type="InterPro" id="IPR050275">
    <property type="entry name" value="PGM_Phosphatase"/>
</dbReference>
<dbReference type="CDD" id="cd07067">
    <property type="entry name" value="HP_PGM_like"/>
    <property type="match status" value="1"/>
</dbReference>
<feature type="binding site" evidence="2">
    <location>
        <begin position="115"/>
        <end position="116"/>
    </location>
    <ligand>
        <name>substrate</name>
    </ligand>
</feature>
<dbReference type="GO" id="GO:0005737">
    <property type="term" value="C:cytoplasm"/>
    <property type="evidence" value="ECO:0007669"/>
    <property type="project" value="TreeGrafter"/>
</dbReference>
<protein>
    <recommendedName>
        <fullName evidence="5">Phosphoglycerate mutase</fullName>
    </recommendedName>
</protein>
<dbReference type="InterPro" id="IPR029033">
    <property type="entry name" value="His_PPase_superfam"/>
</dbReference>
<dbReference type="Gene3D" id="3.40.50.1240">
    <property type="entry name" value="Phosphoglycerate mutase-like"/>
    <property type="match status" value="1"/>
</dbReference>
<dbReference type="Pfam" id="PF00300">
    <property type="entry name" value="His_Phos_1"/>
    <property type="match status" value="1"/>
</dbReference>
<reference evidence="3 4" key="1">
    <citation type="journal article" date="2013" name="BMC Genomics">
        <title>Genomes of "Spiribacter", a streamlined, successful halophilic bacterium.</title>
        <authorList>
            <person name="Lopez-Perez M."/>
            <person name="Ghai R."/>
            <person name="Leon M.J."/>
            <person name="Rodriguez-Olmos A."/>
            <person name="Copa-Patino J.L."/>
            <person name="Soliveri J."/>
            <person name="Sanchez-Porro C."/>
            <person name="Ventosa A."/>
            <person name="Rodriguez-Valera F."/>
        </authorList>
    </citation>
    <scope>NUCLEOTIDE SEQUENCE [LARGE SCALE GENOMIC DNA]</scope>
    <source>
        <strain evidence="3 4">UAH-SP71</strain>
    </source>
</reference>
<dbReference type="SMART" id="SM00855">
    <property type="entry name" value="PGAM"/>
    <property type="match status" value="1"/>
</dbReference>
<feature type="active site" description="Tele-phosphohistidine intermediate" evidence="1">
    <location>
        <position position="8"/>
    </location>
</feature>
<feature type="active site" description="Proton donor/acceptor" evidence="1">
    <location>
        <position position="89"/>
    </location>
</feature>
<dbReference type="AlphaFoldDB" id="U5T741"/>
<dbReference type="PANTHER" id="PTHR48100">
    <property type="entry name" value="BROAD-SPECIFICITY PHOSPHATASE YOR283W-RELATED"/>
    <property type="match status" value="1"/>
</dbReference>
<name>U5T741_9GAMM</name>
<evidence type="ECO:0000256" key="1">
    <source>
        <dbReference type="PIRSR" id="PIRSR613078-1"/>
    </source>
</evidence>
<dbReference type="eggNOG" id="COG0406">
    <property type="taxonomic scope" value="Bacteria"/>
</dbReference>
<dbReference type="OrthoDB" id="9781415at2"/>
<feature type="binding site" evidence="2">
    <location>
        <begin position="7"/>
        <end position="14"/>
    </location>
    <ligand>
        <name>substrate</name>
    </ligand>
</feature>
<organism evidence="3 4">
    <name type="scientific">Spiribacter curvatus</name>
    <dbReference type="NCBI Taxonomy" id="1335757"/>
    <lineage>
        <taxon>Bacteria</taxon>
        <taxon>Pseudomonadati</taxon>
        <taxon>Pseudomonadota</taxon>
        <taxon>Gammaproteobacteria</taxon>
        <taxon>Chromatiales</taxon>
        <taxon>Ectothiorhodospiraceae</taxon>
        <taxon>Spiribacter</taxon>
    </lineage>
</organism>
<proteinExistence type="predicted"/>
<sequence length="227" mass="25457">MRLLLIRHAQTIANHQGRWQGHADYPLSVRGQTQVECLAGAIAEECQRQPEHWRDSVLYSSSLGRAEATARGISEALALRIHSREALREYDVGLFSGRTRAEIEAADPEIAARFRRDGDWDAVPDAESFAERARRADSVVSELITDHHDAQTIICVTHGGFIQYLIASLLGTRRVWGMRPDNTAIFEFSFTRAAQAEDRSAPSGLSTYRCRIQRFNDTAHLQSLPAE</sequence>
<dbReference type="EMBL" id="CP005990">
    <property type="protein sequence ID" value="AGY92052.1"/>
    <property type="molecule type" value="Genomic_DNA"/>
</dbReference>
<dbReference type="InterPro" id="IPR013078">
    <property type="entry name" value="His_Pase_superF_clade-1"/>
</dbReference>
<evidence type="ECO:0000256" key="2">
    <source>
        <dbReference type="PIRSR" id="PIRSR613078-2"/>
    </source>
</evidence>
<evidence type="ECO:0000313" key="3">
    <source>
        <dbReference type="EMBL" id="AGY92052.1"/>
    </source>
</evidence>
<dbReference type="RefSeq" id="WP_023366826.1">
    <property type="nucleotide sequence ID" value="NC_022664.1"/>
</dbReference>
<evidence type="ECO:0008006" key="5">
    <source>
        <dbReference type="Google" id="ProtNLM"/>
    </source>
</evidence>
<dbReference type="HOGENOM" id="CLU_033323_9_5_6"/>